<organism evidence="1 2">
    <name type="scientific">Candidatus Glassbacteria bacterium GWA2_58_10</name>
    <dbReference type="NCBI Taxonomy" id="1817865"/>
    <lineage>
        <taxon>Bacteria</taxon>
        <taxon>Candidatus Glassiibacteriota</taxon>
    </lineage>
</organism>
<reference evidence="1 2" key="1">
    <citation type="journal article" date="2016" name="Nat. Commun.">
        <title>Thousands of microbial genomes shed light on interconnected biogeochemical processes in an aquifer system.</title>
        <authorList>
            <person name="Anantharaman K."/>
            <person name="Brown C.T."/>
            <person name="Hug L.A."/>
            <person name="Sharon I."/>
            <person name="Castelle C.J."/>
            <person name="Probst A.J."/>
            <person name="Thomas B.C."/>
            <person name="Singh A."/>
            <person name="Wilkins M.J."/>
            <person name="Karaoz U."/>
            <person name="Brodie E.L."/>
            <person name="Williams K.H."/>
            <person name="Hubbard S.S."/>
            <person name="Banfield J.F."/>
        </authorList>
    </citation>
    <scope>NUCLEOTIDE SEQUENCE [LARGE SCALE GENOMIC DNA]</scope>
</reference>
<dbReference type="Proteomes" id="UP000176992">
    <property type="component" value="Unassembled WGS sequence"/>
</dbReference>
<name>A0A1F5YF71_9BACT</name>
<dbReference type="EMBL" id="MFIV01000061">
    <property type="protein sequence ID" value="OGF98814.1"/>
    <property type="molecule type" value="Genomic_DNA"/>
</dbReference>
<gene>
    <name evidence="1" type="ORF">A2Z86_11555</name>
</gene>
<evidence type="ECO:0000313" key="2">
    <source>
        <dbReference type="Proteomes" id="UP000176992"/>
    </source>
</evidence>
<accession>A0A1F5YF71</accession>
<protein>
    <submittedName>
        <fullName evidence="1">Uncharacterized protein</fullName>
    </submittedName>
</protein>
<proteinExistence type="predicted"/>
<evidence type="ECO:0000313" key="1">
    <source>
        <dbReference type="EMBL" id="OGF98814.1"/>
    </source>
</evidence>
<sequence>MDKTLLWIGNRGKLSAADWPTVKKYLDQGYEVVSFDFRGQGEDKLLYTVVSIDDPRLAKVELDRQYYSPLSGVLINYVVNTLLTGRPYFLQMIEDAEIAARYVSLQLGAKKILVSGPGEANRIAGSIAEALPEVELLPSDSPDKVDWSGIVESMREEWPVEYVLPGGVAIH</sequence>
<comment type="caution">
    <text evidence="1">The sequence shown here is derived from an EMBL/GenBank/DDBJ whole genome shotgun (WGS) entry which is preliminary data.</text>
</comment>
<dbReference type="AlphaFoldDB" id="A0A1F5YF71"/>